<organism evidence="1 2">
    <name type="scientific">Kribbella turkmenica</name>
    <dbReference type="NCBI Taxonomy" id="2530375"/>
    <lineage>
        <taxon>Bacteria</taxon>
        <taxon>Bacillati</taxon>
        <taxon>Actinomycetota</taxon>
        <taxon>Actinomycetes</taxon>
        <taxon>Propionibacteriales</taxon>
        <taxon>Kribbellaceae</taxon>
        <taxon>Kribbella</taxon>
    </lineage>
</organism>
<sequence length="260" mass="28811">MPAALEITCDESGYEGEKLVGGVTDVFAHASVRIDDQTAADCITELRLRIRSPATMYKANHLLRSKHRAVLLWLLGPDGPLLGNARVFLVDKTYFLACGLVGHLGARPALARFLYDAARRTAEAEAFLVAANDFLRFTFRDQHPVVSPLDPLIPAIVRAVEYWGSDGRPVAIAHDRQTTLSPERVFTLRRSAPNFAGLEQVDSFTDQRVQVADFLAGVARKVASDQLKGADDTEVSALLRPYLDPRSLWIDEPSWTRLTR</sequence>
<dbReference type="Proteomes" id="UP000295172">
    <property type="component" value="Unassembled WGS sequence"/>
</dbReference>
<reference evidence="1 2" key="1">
    <citation type="submission" date="2019-02" db="EMBL/GenBank/DDBJ databases">
        <title>Draft genome sequences of novel Actinobacteria.</title>
        <authorList>
            <person name="Sahin N."/>
            <person name="Ay H."/>
            <person name="Saygin H."/>
        </authorList>
    </citation>
    <scope>NUCLEOTIDE SEQUENCE [LARGE SCALE GENOMIC DNA]</scope>
    <source>
        <strain evidence="1 2">16K104</strain>
    </source>
</reference>
<dbReference type="OrthoDB" id="5521286at2"/>
<keyword evidence="2" id="KW-1185">Reference proteome</keyword>
<evidence type="ECO:0000313" key="2">
    <source>
        <dbReference type="Proteomes" id="UP000295172"/>
    </source>
</evidence>
<dbReference type="EMBL" id="SMKR01000015">
    <property type="protein sequence ID" value="TDD29050.1"/>
    <property type="molecule type" value="Genomic_DNA"/>
</dbReference>
<protein>
    <submittedName>
        <fullName evidence="1">NAD-dependent protein deacetylase of SIR2 family</fullName>
    </submittedName>
</protein>
<gene>
    <name evidence="1" type="ORF">E1218_05445</name>
</gene>
<accession>A0A4R4XEE7</accession>
<comment type="caution">
    <text evidence="1">The sequence shown here is derived from an EMBL/GenBank/DDBJ whole genome shotgun (WGS) entry which is preliminary data.</text>
</comment>
<evidence type="ECO:0000313" key="1">
    <source>
        <dbReference type="EMBL" id="TDD29050.1"/>
    </source>
</evidence>
<name>A0A4R4XEE7_9ACTN</name>
<proteinExistence type="predicted"/>
<dbReference type="AlphaFoldDB" id="A0A4R4XEE7"/>